<evidence type="ECO:0000313" key="2">
    <source>
        <dbReference type="Proteomes" id="UP000615760"/>
    </source>
</evidence>
<dbReference type="InterPro" id="IPR013783">
    <property type="entry name" value="Ig-like_fold"/>
</dbReference>
<comment type="caution">
    <text evidence="1">The sequence shown here is derived from an EMBL/GenBank/DDBJ whole genome shotgun (WGS) entry which is preliminary data.</text>
</comment>
<keyword evidence="2" id="KW-1185">Reference proteome</keyword>
<name>A0ABQ1K1C4_9FLAO</name>
<dbReference type="RefSeq" id="WP_188621657.1">
    <property type="nucleotide sequence ID" value="NZ_BMJE01000007.1"/>
</dbReference>
<reference evidence="2" key="1">
    <citation type="journal article" date="2019" name="Int. J. Syst. Evol. Microbiol.">
        <title>The Global Catalogue of Microorganisms (GCM) 10K type strain sequencing project: providing services to taxonomists for standard genome sequencing and annotation.</title>
        <authorList>
            <consortium name="The Broad Institute Genomics Platform"/>
            <consortium name="The Broad Institute Genome Sequencing Center for Infectious Disease"/>
            <person name="Wu L."/>
            <person name="Ma J."/>
        </authorList>
    </citation>
    <scope>NUCLEOTIDE SEQUENCE [LARGE SCALE GENOMIC DNA]</scope>
    <source>
        <strain evidence="2">CGMCC 1.15461</strain>
    </source>
</reference>
<dbReference type="EMBL" id="BMJE01000007">
    <property type="protein sequence ID" value="GGB84045.1"/>
    <property type="molecule type" value="Genomic_DNA"/>
</dbReference>
<dbReference type="Gene3D" id="2.60.40.10">
    <property type="entry name" value="Immunoglobulins"/>
    <property type="match status" value="1"/>
</dbReference>
<accession>A0ABQ1K1C4</accession>
<evidence type="ECO:0008006" key="3">
    <source>
        <dbReference type="Google" id="ProtNLM"/>
    </source>
</evidence>
<sequence>MIAAIKNNPPKLSFGFGKTKKTVTANTSVTVWLSGQYNEQNYTYNLVAEGCSTKQSLSNYQHKLTYITPGSYTISAVLKATANQKDLTSNILTLTVV</sequence>
<dbReference type="Proteomes" id="UP000615760">
    <property type="component" value="Unassembled WGS sequence"/>
</dbReference>
<evidence type="ECO:0000313" key="1">
    <source>
        <dbReference type="EMBL" id="GGB84045.1"/>
    </source>
</evidence>
<organism evidence="1 2">
    <name type="scientific">Flavobacterium suaedae</name>
    <dbReference type="NCBI Taxonomy" id="1767027"/>
    <lineage>
        <taxon>Bacteria</taxon>
        <taxon>Pseudomonadati</taxon>
        <taxon>Bacteroidota</taxon>
        <taxon>Flavobacteriia</taxon>
        <taxon>Flavobacteriales</taxon>
        <taxon>Flavobacteriaceae</taxon>
        <taxon>Flavobacterium</taxon>
    </lineage>
</organism>
<gene>
    <name evidence="1" type="ORF">GCM10007424_25060</name>
</gene>
<protein>
    <recommendedName>
        <fullName evidence="3">PKD domain-containing protein</fullName>
    </recommendedName>
</protein>
<proteinExistence type="predicted"/>